<evidence type="ECO:0000313" key="2">
    <source>
        <dbReference type="EMBL" id="GAA3982947.1"/>
    </source>
</evidence>
<evidence type="ECO:0000313" key="3">
    <source>
        <dbReference type="Proteomes" id="UP001501627"/>
    </source>
</evidence>
<protein>
    <recommendedName>
        <fullName evidence="4">DUF3149 domain-containing protein</fullName>
    </recommendedName>
</protein>
<keyword evidence="3" id="KW-1185">Reference proteome</keyword>
<organism evidence="2 3">
    <name type="scientific">Comamonas faecalis</name>
    <dbReference type="NCBI Taxonomy" id="1387849"/>
    <lineage>
        <taxon>Bacteria</taxon>
        <taxon>Pseudomonadati</taxon>
        <taxon>Pseudomonadota</taxon>
        <taxon>Betaproteobacteria</taxon>
        <taxon>Burkholderiales</taxon>
        <taxon>Comamonadaceae</taxon>
        <taxon>Comamonas</taxon>
    </lineage>
</organism>
<proteinExistence type="predicted"/>
<feature type="transmembrane region" description="Helical" evidence="1">
    <location>
        <begin position="12"/>
        <end position="34"/>
    </location>
</feature>
<comment type="caution">
    <text evidence="2">The sequence shown here is derived from an EMBL/GenBank/DDBJ whole genome shotgun (WGS) entry which is preliminary data.</text>
</comment>
<accession>A0ABP7QI56</accession>
<keyword evidence="1" id="KW-0472">Membrane</keyword>
<sequence length="44" mass="5084">MRNMIDFSSWQGLLSTLLGLVLVTLVAVGLRLLVMQRLQQKRER</sequence>
<dbReference type="EMBL" id="BAABBP010000002">
    <property type="protein sequence ID" value="GAA3982947.1"/>
    <property type="molecule type" value="Genomic_DNA"/>
</dbReference>
<evidence type="ECO:0000256" key="1">
    <source>
        <dbReference type="SAM" id="Phobius"/>
    </source>
</evidence>
<gene>
    <name evidence="2" type="ORF">GCM10022279_03070</name>
</gene>
<name>A0ABP7QI56_9BURK</name>
<reference evidence="3" key="1">
    <citation type="journal article" date="2019" name="Int. J. Syst. Evol. Microbiol.">
        <title>The Global Catalogue of Microorganisms (GCM) 10K type strain sequencing project: providing services to taxonomists for standard genome sequencing and annotation.</title>
        <authorList>
            <consortium name="The Broad Institute Genomics Platform"/>
            <consortium name="The Broad Institute Genome Sequencing Center for Infectious Disease"/>
            <person name="Wu L."/>
            <person name="Ma J."/>
        </authorList>
    </citation>
    <scope>NUCLEOTIDE SEQUENCE [LARGE SCALE GENOMIC DNA]</scope>
    <source>
        <strain evidence="3">JCM 17561</strain>
    </source>
</reference>
<keyword evidence="1" id="KW-1133">Transmembrane helix</keyword>
<evidence type="ECO:0008006" key="4">
    <source>
        <dbReference type="Google" id="ProtNLM"/>
    </source>
</evidence>
<dbReference type="Proteomes" id="UP001501627">
    <property type="component" value="Unassembled WGS sequence"/>
</dbReference>
<keyword evidence="1" id="KW-0812">Transmembrane</keyword>